<evidence type="ECO:0000313" key="12">
    <source>
        <dbReference type="EMBL" id="NSB17036.1"/>
    </source>
</evidence>
<dbReference type="GO" id="GO:0006508">
    <property type="term" value="P:proteolysis"/>
    <property type="evidence" value="ECO:0007669"/>
    <property type="project" value="UniProtKB-KW"/>
</dbReference>
<dbReference type="InterPro" id="IPR006741">
    <property type="entry name" value="AgrB"/>
</dbReference>
<gene>
    <name evidence="12" type="ORF">BCD95_005295</name>
    <name evidence="11" type="ORF">DFH45_001355</name>
    <name evidence="10" type="ORF">IS491_01855</name>
    <name evidence="9" type="ORF">LF65_00733</name>
</gene>
<evidence type="ECO:0000313" key="9">
    <source>
        <dbReference type="EMBL" id="AJG97361.1"/>
    </source>
</evidence>
<keyword evidence="5" id="KW-0378">Hydrolase</keyword>
<keyword evidence="1" id="KW-1003">Cell membrane</keyword>
<reference evidence="13" key="1">
    <citation type="submission" date="2014-12" db="EMBL/GenBank/DDBJ databases">
        <title>Genome sequence of Clostridium beijerinckii strain 59B.</title>
        <authorList>
            <person name="Little G.T."/>
            <person name="Minton N.P."/>
        </authorList>
    </citation>
    <scope>NUCLEOTIDE SEQUENCE [LARGE SCALE GENOMIC DNA]</scope>
    <source>
        <strain evidence="13">59B</strain>
    </source>
</reference>
<name>A0A0B5QGK3_CLOBE</name>
<evidence type="ECO:0000256" key="6">
    <source>
        <dbReference type="ARBA" id="ARBA00022989"/>
    </source>
</evidence>
<evidence type="ECO:0000256" key="8">
    <source>
        <dbReference type="SAM" id="Phobius"/>
    </source>
</evidence>
<keyword evidence="3" id="KW-0645">Protease</keyword>
<evidence type="ECO:0000256" key="3">
    <source>
        <dbReference type="ARBA" id="ARBA00022670"/>
    </source>
</evidence>
<dbReference type="RefSeq" id="WP_011968006.1">
    <property type="nucleotide sequence ID" value="NZ_CP010086.2"/>
</dbReference>
<feature type="transmembrane region" description="Helical" evidence="8">
    <location>
        <begin position="82"/>
        <end position="98"/>
    </location>
</feature>
<dbReference type="SMART" id="SM00793">
    <property type="entry name" value="AgrB"/>
    <property type="match status" value="1"/>
</dbReference>
<evidence type="ECO:0000256" key="7">
    <source>
        <dbReference type="ARBA" id="ARBA00023136"/>
    </source>
</evidence>
<protein>
    <submittedName>
        <fullName evidence="10 11">Accessory gene regulator B</fullName>
    </submittedName>
    <submittedName>
        <fullName evidence="9">Accessory regulator AgrB</fullName>
    </submittedName>
</protein>
<dbReference type="EMBL" id="CP010086">
    <property type="protein sequence ID" value="AJG97361.1"/>
    <property type="molecule type" value="Genomic_DNA"/>
</dbReference>
<reference evidence="10" key="4">
    <citation type="submission" date="2020-11" db="EMBL/GenBank/DDBJ databases">
        <authorList>
            <person name="Thieme N."/>
            <person name="Liebl W."/>
            <person name="Zverlov V."/>
        </authorList>
    </citation>
    <scope>NUCLEOTIDE SEQUENCE</scope>
    <source>
        <strain evidence="10">NT08</strain>
    </source>
</reference>
<feature type="transmembrane region" description="Helical" evidence="8">
    <location>
        <begin position="104"/>
        <end position="122"/>
    </location>
</feature>
<dbReference type="KEGG" id="cbei:LF65_00733"/>
<dbReference type="OrthoDB" id="1910345at2"/>
<dbReference type="AlphaFoldDB" id="A0A0B5QGK3"/>
<dbReference type="Proteomes" id="UP000821656">
    <property type="component" value="Unassembled WGS sequence"/>
</dbReference>
<dbReference type="Proteomes" id="UP000031866">
    <property type="component" value="Chromosome"/>
</dbReference>
<sequence length="185" mass="21109">MVKSISKKIINSISTNDNYSKDQLEQMEYILVSILFETIKLFSVIVIFSLFGYFDKIIIILAVMSMTKIFIGGYHEDTQVKCFIATVLLAIGILVLNSQCTLSFVGNCILIILSIFCLWHQVPIINPKMPITRQELINKNRIRGLSIATILGITSICLYNFSNYYSLITWTILFNTILMFNKKDA</sequence>
<dbReference type="EMBL" id="JABSXK010000001">
    <property type="protein sequence ID" value="NRV08392.1"/>
    <property type="molecule type" value="Genomic_DNA"/>
</dbReference>
<accession>A0A0B5QGK3</accession>
<keyword evidence="4 8" id="KW-0812">Transmembrane</keyword>
<keyword evidence="6 8" id="KW-1133">Transmembrane helix</keyword>
<feature type="transmembrane region" description="Helical" evidence="8">
    <location>
        <begin position="142"/>
        <end position="161"/>
    </location>
</feature>
<evidence type="ECO:0000256" key="4">
    <source>
        <dbReference type="ARBA" id="ARBA00022692"/>
    </source>
</evidence>
<dbReference type="EMBL" id="JADOEF010000001">
    <property type="protein sequence ID" value="MBF7807476.1"/>
    <property type="molecule type" value="Genomic_DNA"/>
</dbReference>
<evidence type="ECO:0000313" key="13">
    <source>
        <dbReference type="Proteomes" id="UP000031866"/>
    </source>
</evidence>
<dbReference type="STRING" id="1520.LF65_00733"/>
<organism evidence="9 13">
    <name type="scientific">Clostridium beijerinckii</name>
    <name type="common">Clostridium MP</name>
    <dbReference type="NCBI Taxonomy" id="1520"/>
    <lineage>
        <taxon>Bacteria</taxon>
        <taxon>Bacillati</taxon>
        <taxon>Bacillota</taxon>
        <taxon>Clostridia</taxon>
        <taxon>Eubacteriales</taxon>
        <taxon>Clostridiaceae</taxon>
        <taxon>Clostridium</taxon>
    </lineage>
</organism>
<dbReference type="Pfam" id="PF04647">
    <property type="entry name" value="AgrB"/>
    <property type="match status" value="1"/>
</dbReference>
<keyword evidence="2" id="KW-0673">Quorum sensing</keyword>
<evidence type="ECO:0000256" key="2">
    <source>
        <dbReference type="ARBA" id="ARBA00022654"/>
    </source>
</evidence>
<reference evidence="9" key="2">
    <citation type="submission" date="2016-02" db="EMBL/GenBank/DDBJ databases">
        <title>Genome sequence of Clostridium beijerinckii strain 59B.</title>
        <authorList>
            <person name="Little G.T."/>
            <person name="Minton N.P."/>
        </authorList>
    </citation>
    <scope>NUCLEOTIDE SEQUENCE</scope>
    <source>
        <strain evidence="9">NCIMB 14988</strain>
    </source>
</reference>
<evidence type="ECO:0000256" key="1">
    <source>
        <dbReference type="ARBA" id="ARBA00022475"/>
    </source>
</evidence>
<evidence type="ECO:0000313" key="10">
    <source>
        <dbReference type="EMBL" id="MBF7807476.1"/>
    </source>
</evidence>
<keyword evidence="7 8" id="KW-0472">Membrane</keyword>
<dbReference type="GO" id="GO:0016020">
    <property type="term" value="C:membrane"/>
    <property type="evidence" value="ECO:0007669"/>
    <property type="project" value="InterPro"/>
</dbReference>
<dbReference type="GO" id="GO:0009372">
    <property type="term" value="P:quorum sensing"/>
    <property type="evidence" value="ECO:0007669"/>
    <property type="project" value="UniProtKB-KW"/>
</dbReference>
<proteinExistence type="predicted"/>
<dbReference type="EMBL" id="JABTDW010000001">
    <property type="protein sequence ID" value="NSB17036.1"/>
    <property type="molecule type" value="Genomic_DNA"/>
</dbReference>
<dbReference type="GO" id="GO:0008233">
    <property type="term" value="F:peptidase activity"/>
    <property type="evidence" value="ECO:0007669"/>
    <property type="project" value="UniProtKB-KW"/>
</dbReference>
<evidence type="ECO:0000256" key="5">
    <source>
        <dbReference type="ARBA" id="ARBA00022801"/>
    </source>
</evidence>
<reference evidence="11" key="3">
    <citation type="submission" date="2020-05" db="EMBL/GenBank/DDBJ databases">
        <title>Genomic insights into acetone-butanol-ethanol (ABE) fermentation by sequencing solventogenic clostridia strains.</title>
        <authorList>
            <person name="Brown S."/>
        </authorList>
    </citation>
    <scope>NUCLEOTIDE SEQUENCE</scope>
    <source>
        <strain evidence="12">DJ123</strain>
        <strain evidence="11">DJ126</strain>
    </source>
</reference>
<dbReference type="Proteomes" id="UP000631418">
    <property type="component" value="Unassembled WGS sequence"/>
</dbReference>
<dbReference type="Proteomes" id="UP000822184">
    <property type="component" value="Unassembled WGS sequence"/>
</dbReference>
<evidence type="ECO:0000313" key="11">
    <source>
        <dbReference type="EMBL" id="NRV08392.1"/>
    </source>
</evidence>